<dbReference type="STRING" id="554065.E1ZFU0"/>
<reference evidence="15 16" key="1">
    <citation type="journal article" date="2010" name="Plant Cell">
        <title>The Chlorella variabilis NC64A genome reveals adaptation to photosymbiosis, coevolution with viruses, and cryptic sex.</title>
        <authorList>
            <person name="Blanc G."/>
            <person name="Duncan G."/>
            <person name="Agarkova I."/>
            <person name="Borodovsky M."/>
            <person name="Gurnon J."/>
            <person name="Kuo A."/>
            <person name="Lindquist E."/>
            <person name="Lucas S."/>
            <person name="Pangilinan J."/>
            <person name="Polle J."/>
            <person name="Salamov A."/>
            <person name="Terry A."/>
            <person name="Yamada T."/>
            <person name="Dunigan D.D."/>
            <person name="Grigoriev I.V."/>
            <person name="Claverie J.M."/>
            <person name="Van Etten J.L."/>
        </authorList>
    </citation>
    <scope>NUCLEOTIDE SEQUENCE [LARGE SCALE GENOMIC DNA]</scope>
    <source>
        <strain evidence="15 16">NC64A</strain>
    </source>
</reference>
<dbReference type="InterPro" id="IPR011766">
    <property type="entry name" value="TPP_enzyme_TPP-bd"/>
</dbReference>
<dbReference type="OMA" id="NTVMQVC"/>
<feature type="region of interest" description="Disordered" evidence="13">
    <location>
        <begin position="1"/>
        <end position="70"/>
    </location>
</feature>
<feature type="binding site" evidence="12">
    <location>
        <position position="794"/>
    </location>
    <ligand>
        <name>[4Fe-4S] cluster</name>
        <dbReference type="ChEBI" id="CHEBI:49883"/>
        <label>2</label>
    </ligand>
</feature>
<dbReference type="OrthoDB" id="1688044at2759"/>
<organism evidence="16">
    <name type="scientific">Chlorella variabilis</name>
    <name type="common">Green alga</name>
    <dbReference type="NCBI Taxonomy" id="554065"/>
    <lineage>
        <taxon>Eukaryota</taxon>
        <taxon>Viridiplantae</taxon>
        <taxon>Chlorophyta</taxon>
        <taxon>core chlorophytes</taxon>
        <taxon>Trebouxiophyceae</taxon>
        <taxon>Chlorellales</taxon>
        <taxon>Chlorellaceae</taxon>
        <taxon>Chlorella clade</taxon>
        <taxon>Chlorella</taxon>
    </lineage>
</organism>
<evidence type="ECO:0000256" key="1">
    <source>
        <dbReference type="ARBA" id="ARBA00022448"/>
    </source>
</evidence>
<feature type="domain" description="4Fe-4S ferredoxin-type" evidence="14">
    <location>
        <begin position="779"/>
        <end position="808"/>
    </location>
</feature>
<proteinExistence type="inferred from homology"/>
<comment type="cofactor">
    <cofactor evidence="12">
        <name>[4Fe-4S] cluster</name>
        <dbReference type="ChEBI" id="CHEBI:49883"/>
    </cofactor>
    <text evidence="12">Binds 3 [4Fe-4S] clusters per subunit.</text>
</comment>
<feature type="binding site" evidence="12">
    <location>
        <position position="853"/>
    </location>
    <ligand>
        <name>[4Fe-4S] cluster</name>
        <dbReference type="ChEBI" id="CHEBI:49883"/>
        <label>3</label>
    </ligand>
</feature>
<dbReference type="PANTHER" id="PTHR32154">
    <property type="entry name" value="PYRUVATE-FLAVODOXIN OXIDOREDUCTASE-RELATED"/>
    <property type="match status" value="1"/>
</dbReference>
<dbReference type="InterPro" id="IPR019456">
    <property type="entry name" value="Pyrv-flavodox_OxRtase_EKR"/>
</dbReference>
<dbReference type="FunFam" id="3.40.50.920:FF:000007">
    <property type="entry name" value="Pyruvate:ferredoxin (Flavodoxin) oxidoreductase"/>
    <property type="match status" value="1"/>
</dbReference>
<dbReference type="Gene3D" id="4.10.780.10">
    <property type="entry name" value="Pyruvate-flavodoxin oxidoreductase, EKR domain"/>
    <property type="match status" value="1"/>
</dbReference>
<dbReference type="InterPro" id="IPR033412">
    <property type="entry name" value="PFOR_II"/>
</dbReference>
<dbReference type="SUPFAM" id="SSF52518">
    <property type="entry name" value="Thiamin diphosphate-binding fold (THDP-binding)"/>
    <property type="match status" value="2"/>
</dbReference>
<dbReference type="PIRSF" id="PIRSF000159">
    <property type="entry name" value="NifJ"/>
    <property type="match status" value="1"/>
</dbReference>
<dbReference type="InterPro" id="IPR017896">
    <property type="entry name" value="4Fe4S_Fe-S-bd"/>
</dbReference>
<evidence type="ECO:0000256" key="11">
    <source>
        <dbReference type="ARBA" id="ARBA00076877"/>
    </source>
</evidence>
<feature type="binding site" evidence="12">
    <location>
        <position position="881"/>
    </location>
    <ligand>
        <name>[4Fe-4S] cluster</name>
        <dbReference type="ChEBI" id="CHEBI:49883"/>
        <label>3</label>
    </ligand>
</feature>
<dbReference type="Pfam" id="PF10371">
    <property type="entry name" value="EKR"/>
    <property type="match status" value="1"/>
</dbReference>
<feature type="binding site" evidence="12">
    <location>
        <position position="788"/>
    </location>
    <ligand>
        <name>[4Fe-4S] cluster</name>
        <dbReference type="ChEBI" id="CHEBI:49883"/>
        <label>2</label>
    </ligand>
</feature>
<protein>
    <recommendedName>
        <fullName evidence="10">pyruvate dehydrogenase (NADP(+))</fullName>
        <ecNumber evidence="10">1.2.1.51</ecNumber>
    </recommendedName>
    <alternativeName>
        <fullName evidence="11">Pyruvate:NADP(+) oxidoreductase</fullName>
    </alternativeName>
</protein>
<evidence type="ECO:0000256" key="3">
    <source>
        <dbReference type="ARBA" id="ARBA00022723"/>
    </source>
</evidence>
<comment type="similarity">
    <text evidence="9">In the N-terminal section; belongs to the pyruvate:ferredoxin/flavodoxin oxidoreductase family.</text>
</comment>
<name>E1ZFU0_CHLVA</name>
<dbReference type="Pfam" id="PF02775">
    <property type="entry name" value="TPP_enzyme_C"/>
    <property type="match status" value="1"/>
</dbReference>
<evidence type="ECO:0000313" key="16">
    <source>
        <dbReference type="Proteomes" id="UP000008141"/>
    </source>
</evidence>
<evidence type="ECO:0000256" key="13">
    <source>
        <dbReference type="SAM" id="MobiDB-lite"/>
    </source>
</evidence>
<dbReference type="PROSITE" id="PS00198">
    <property type="entry name" value="4FE4S_FER_1"/>
    <property type="match status" value="1"/>
</dbReference>
<dbReference type="GO" id="GO:0005506">
    <property type="term" value="F:iron ion binding"/>
    <property type="evidence" value="ECO:0007669"/>
    <property type="project" value="InterPro"/>
</dbReference>
<comment type="catalytic activity">
    <reaction evidence="8">
        <text>pyruvate + NADP(+) + CoA = acetyl-CoA + CO2 + NADPH</text>
        <dbReference type="Rhea" id="RHEA:17425"/>
        <dbReference type="ChEBI" id="CHEBI:15361"/>
        <dbReference type="ChEBI" id="CHEBI:16526"/>
        <dbReference type="ChEBI" id="CHEBI:57287"/>
        <dbReference type="ChEBI" id="CHEBI:57288"/>
        <dbReference type="ChEBI" id="CHEBI:57783"/>
        <dbReference type="ChEBI" id="CHEBI:58349"/>
        <dbReference type="EC" id="1.2.1.51"/>
    </reaction>
</comment>
<feature type="binding site" evidence="12">
    <location>
        <position position="740"/>
    </location>
    <ligand>
        <name>[4Fe-4S] cluster</name>
        <dbReference type="ChEBI" id="CHEBI:49883"/>
        <label>2</label>
    </ligand>
</feature>
<dbReference type="SUPFAM" id="SSF52922">
    <property type="entry name" value="TK C-terminal domain-like"/>
    <property type="match status" value="1"/>
</dbReference>
<keyword evidence="2 12" id="KW-0004">4Fe-4S</keyword>
<dbReference type="InterPro" id="IPR011895">
    <property type="entry name" value="Pyrv_flavodox_OxRed"/>
</dbReference>
<dbReference type="SMART" id="SM00890">
    <property type="entry name" value="EKR"/>
    <property type="match status" value="1"/>
</dbReference>
<dbReference type="InterPro" id="IPR009014">
    <property type="entry name" value="Transketo_C/PFOR_II"/>
</dbReference>
<evidence type="ECO:0000256" key="4">
    <source>
        <dbReference type="ARBA" id="ARBA00022982"/>
    </source>
</evidence>
<evidence type="ECO:0000256" key="12">
    <source>
        <dbReference type="PIRSR" id="PIRSR000159-50"/>
    </source>
</evidence>
<dbReference type="InterPro" id="IPR050722">
    <property type="entry name" value="Pyruvate:ferred/Flavod_OxRd"/>
</dbReference>
<dbReference type="PANTHER" id="PTHR32154:SF0">
    <property type="entry name" value="PYRUVATE-FLAVODOXIN OXIDOREDUCTASE-RELATED"/>
    <property type="match status" value="1"/>
</dbReference>
<feature type="binding site" evidence="12">
    <location>
        <position position="856"/>
    </location>
    <ligand>
        <name>[4Fe-4S] cluster</name>
        <dbReference type="ChEBI" id="CHEBI:49883"/>
        <label>3</label>
    </ligand>
</feature>
<dbReference type="GO" id="GO:0006979">
    <property type="term" value="P:response to oxidative stress"/>
    <property type="evidence" value="ECO:0007669"/>
    <property type="project" value="TreeGrafter"/>
</dbReference>
<evidence type="ECO:0000256" key="10">
    <source>
        <dbReference type="ARBA" id="ARBA00067011"/>
    </source>
</evidence>
<evidence type="ECO:0000256" key="5">
    <source>
        <dbReference type="ARBA" id="ARBA00023002"/>
    </source>
</evidence>
<dbReference type="FunFam" id="3.30.70.20:FF:000022">
    <property type="entry name" value="Pyruvate:ferredoxin (Flavodoxin) oxidoreductase"/>
    <property type="match status" value="1"/>
</dbReference>
<dbReference type="GO" id="GO:0022900">
    <property type="term" value="P:electron transport chain"/>
    <property type="evidence" value="ECO:0007669"/>
    <property type="project" value="InterPro"/>
</dbReference>
<dbReference type="Gene3D" id="3.40.50.970">
    <property type="match status" value="2"/>
</dbReference>
<dbReference type="InterPro" id="IPR019752">
    <property type="entry name" value="Pyrv/ketoisovalerate_OxRed_cat"/>
</dbReference>
<evidence type="ECO:0000256" key="8">
    <source>
        <dbReference type="ARBA" id="ARBA00053024"/>
    </source>
</evidence>
<evidence type="ECO:0000259" key="14">
    <source>
        <dbReference type="PROSITE" id="PS51379"/>
    </source>
</evidence>
<evidence type="ECO:0000256" key="9">
    <source>
        <dbReference type="ARBA" id="ARBA00061065"/>
    </source>
</evidence>
<dbReference type="RefSeq" id="XP_005847443.1">
    <property type="nucleotide sequence ID" value="XM_005847381.1"/>
</dbReference>
<feature type="region of interest" description="Disordered" evidence="13">
    <location>
        <begin position="1222"/>
        <end position="1242"/>
    </location>
</feature>
<keyword evidence="6 12" id="KW-0408">Iron</keyword>
<dbReference type="EMBL" id="GL433845">
    <property type="protein sequence ID" value="EFN55341.1"/>
    <property type="molecule type" value="Genomic_DNA"/>
</dbReference>
<dbReference type="InterPro" id="IPR017900">
    <property type="entry name" value="4Fe4S_Fe_S_CS"/>
</dbReference>
<dbReference type="FunFam" id="3.40.50.970:FF:000012">
    <property type="entry name" value="Pyruvate:ferredoxin (Flavodoxin) oxidoreductase"/>
    <property type="match status" value="1"/>
</dbReference>
<evidence type="ECO:0000256" key="7">
    <source>
        <dbReference type="ARBA" id="ARBA00023014"/>
    </source>
</evidence>
<dbReference type="EC" id="1.2.1.51" evidence="10"/>
<dbReference type="FunFam" id="3.40.50.970:FF:000041">
    <property type="entry name" value="Pyruvate:ferredoxin (Flavodoxin) oxidoreductase"/>
    <property type="match status" value="1"/>
</dbReference>
<dbReference type="CDD" id="cd07034">
    <property type="entry name" value="TPP_PYR_PFOR_IOR-alpha_like"/>
    <property type="match status" value="1"/>
</dbReference>
<evidence type="ECO:0000256" key="6">
    <source>
        <dbReference type="ARBA" id="ARBA00023004"/>
    </source>
</evidence>
<feature type="binding site" evidence="12">
    <location>
        <position position="1128"/>
    </location>
    <ligand>
        <name>[4Fe-4S] cluster</name>
        <dbReference type="ChEBI" id="CHEBI:49883"/>
        <label>3</label>
    </ligand>
</feature>
<feature type="binding site" evidence="12">
    <location>
        <position position="798"/>
    </location>
    <ligand>
        <name>[4Fe-4S] cluster</name>
        <dbReference type="ChEBI" id="CHEBI:49883"/>
        <label>1</label>
    </ligand>
</feature>
<dbReference type="Pfam" id="PF01855">
    <property type="entry name" value="POR_N"/>
    <property type="match status" value="1"/>
</dbReference>
<keyword evidence="1" id="KW-0813">Transport</keyword>
<dbReference type="AlphaFoldDB" id="E1ZFU0"/>
<feature type="binding site" evidence="12">
    <location>
        <position position="791"/>
    </location>
    <ligand>
        <name>[4Fe-4S] cluster</name>
        <dbReference type="ChEBI" id="CHEBI:49883"/>
        <label>2</label>
    </ligand>
</feature>
<dbReference type="KEGG" id="cvr:CHLNCDRAFT_134349"/>
<feature type="binding site" evidence="12">
    <location>
        <position position="736"/>
    </location>
    <ligand>
        <name>[4Fe-4S] cluster</name>
        <dbReference type="ChEBI" id="CHEBI:49883"/>
        <label>1</label>
    </ligand>
</feature>
<dbReference type="Pfam" id="PF12838">
    <property type="entry name" value="Fer4_7"/>
    <property type="match status" value="1"/>
</dbReference>
<dbReference type="Pfam" id="PF17147">
    <property type="entry name" value="PFOR_II"/>
    <property type="match status" value="1"/>
</dbReference>
<dbReference type="Gene3D" id="3.40.920.10">
    <property type="entry name" value="Pyruvate-ferredoxin oxidoreductase, PFOR, domain III"/>
    <property type="match status" value="1"/>
</dbReference>
<dbReference type="PROSITE" id="PS51379">
    <property type="entry name" value="4FE4S_FER_2"/>
    <property type="match status" value="2"/>
</dbReference>
<feature type="compositionally biased region" description="Basic and acidic residues" evidence="13">
    <location>
        <begin position="26"/>
        <end position="38"/>
    </location>
</feature>
<sequence>MPHPSASPGDRGALPVTCQAAPAGPGRDKEPARGDLLRPHAVAAPPPPAPLAQPPAAKPAAARKQAPLDGNEATSRIAYATSDVSFIYPITPATPMGEFVDQWSIEGRKNLFGNVMSVTEMESEAGVAGALHGALAAGALATTFTCSQGLLLMIPNMYKISGELMPCVLHVSARALAGHALSIFGDHQDVMAVRSTGWTMLSSHSVQEAQDLALVSHLATLAGSVPIVHFFDGFRTSHEINKASAAGIDLISDEQMKPLMDELAPAIAAHHARAMNPSHPTQRGTAQGPDVYMQAIEAANPYHKAMPGIVQAAMDKVAAVTGRQYHLFDYVGHPEAENVVVAMGSGCEALEAAVQNLTRDGHKVGVLKVHLFRPWSPEHLLAALPASAKRVCVLDRTKEHGSQGEPLLLEVASSLQRARRQVECVVGGRYGLGSKDFTPAMAIGVFQNLAAPRVEDVRDRFVVGIVDDVTFSSLPYDAEPEVLPPEITECLFWGMGSDGTVGANKEAVKIIANQPGMNAQAYFSYDAHKSGGVTVSHLRFGPKQIRAPWLVDMAHYVGVHQQQYWSKYDVLAGLRRGGTVLINAPWKSWEEVEQFMPVKTKARVAALRPKAIPLLKESIKKAYGKKGDKIVNMNYAAVDKALEHLVAIDIPADFGKGVERLGAAEHAAASTGSRTAAEFLNNVVMPMLAMEGDKLPVSVFTPGGFFPPGTTAVEKRSIAQVVPAWNSANCTQCNICSFICPHAAVRPALATPEELAGAPAGFATVPIKGGGPALKGFQYRIQVSPTDCTGCELCVHACPDYALTSTPTAQMLEAETTNWDFFKQLPVRGELFAKDTVRGSQFQPPLMEFSGACEGCGETPYVKLLTQLFGTRMLIANATGCSSIWGGSAPANPYTTDFKGRGPAWANSLFEDNAQFGFGIAMGVKQRRAALEAAAKVVVGEGAGTPELRAALAEWLPIKDNGALAGTAAAAVAAALPAANGNGNGNGAVVSEAARGALAYIQNNTDLLDKPSVWIVGGDGWAYDIGYAGLDHVMSTGEDVNVLVLDTEEYSNTGGQKSKSSPLGSVLKFAAAGKNRPKKELGLMTMQGYPDVYVASISLEANYNQVVKAMSEAEAHKGPSLVIAYAPCAMHGISSMSESQTDAKMAVDSGYWPLYRYKPGATEADGKLTLDSKKIKGALEDFLKRENRFMVLTRKDPEAAGKLHHQMEEHIQLRQERLINMAKGTNGAAPPTPPPAEEEEKK</sequence>
<gene>
    <name evidence="15" type="ORF">CHLNCDRAFT_134349</name>
</gene>
<keyword evidence="3 12" id="KW-0479">Metal-binding</keyword>
<accession>E1ZFU0</accession>
<keyword evidence="16" id="KW-1185">Reference proteome</keyword>
<feature type="compositionally biased region" description="Pro residues" evidence="13">
    <location>
        <begin position="44"/>
        <end position="57"/>
    </location>
</feature>
<evidence type="ECO:0000256" key="2">
    <source>
        <dbReference type="ARBA" id="ARBA00022485"/>
    </source>
</evidence>
<dbReference type="Proteomes" id="UP000008141">
    <property type="component" value="Unassembled WGS sequence"/>
</dbReference>
<evidence type="ECO:0000313" key="15">
    <source>
        <dbReference type="EMBL" id="EFN55341.1"/>
    </source>
</evidence>
<dbReference type="SUPFAM" id="SSF53323">
    <property type="entry name" value="Pyruvate-ferredoxin oxidoreductase, PFOR, domain III"/>
    <property type="match status" value="1"/>
</dbReference>
<dbReference type="InterPro" id="IPR002880">
    <property type="entry name" value="Pyrv_Fd/Flavodoxin_OxRdtase_N"/>
</dbReference>
<dbReference type="InterPro" id="IPR037112">
    <property type="entry name" value="Pyrv-flavodox_OxR_EKR_sf"/>
</dbReference>
<dbReference type="InterPro" id="IPR002869">
    <property type="entry name" value="Pyrv_flavodox_OxRed_cen"/>
</dbReference>
<feature type="binding site" evidence="12">
    <location>
        <position position="733"/>
    </location>
    <ligand>
        <name>[4Fe-4S] cluster</name>
        <dbReference type="ChEBI" id="CHEBI:49883"/>
        <label>1</label>
    </ligand>
</feature>
<dbReference type="GO" id="GO:0030976">
    <property type="term" value="F:thiamine pyrophosphate binding"/>
    <property type="evidence" value="ECO:0007669"/>
    <property type="project" value="InterPro"/>
</dbReference>
<keyword evidence="5" id="KW-0560">Oxidoreductase</keyword>
<dbReference type="Gene3D" id="3.30.70.20">
    <property type="match status" value="1"/>
</dbReference>
<dbReference type="InterPro" id="IPR029061">
    <property type="entry name" value="THDP-binding"/>
</dbReference>
<dbReference type="Gene3D" id="3.40.50.920">
    <property type="match status" value="1"/>
</dbReference>
<keyword evidence="4" id="KW-0249">Electron transport</keyword>
<dbReference type="Pfam" id="PF01558">
    <property type="entry name" value="POR"/>
    <property type="match status" value="1"/>
</dbReference>
<dbReference type="SUPFAM" id="SSF54862">
    <property type="entry name" value="4Fe-4S ferredoxins"/>
    <property type="match status" value="1"/>
</dbReference>
<dbReference type="GeneID" id="17354828"/>
<dbReference type="GO" id="GO:0051539">
    <property type="term" value="F:4 iron, 4 sulfur cluster binding"/>
    <property type="evidence" value="ECO:0007669"/>
    <property type="project" value="UniProtKB-KW"/>
</dbReference>
<feature type="compositionally biased region" description="Low complexity" evidence="13">
    <location>
        <begin position="58"/>
        <end position="68"/>
    </location>
</feature>
<dbReference type="GO" id="GO:0050243">
    <property type="term" value="F:pyruvate dehydrogenase (NADP+) activity"/>
    <property type="evidence" value="ECO:0007669"/>
    <property type="project" value="UniProtKB-EC"/>
</dbReference>
<dbReference type="InParanoid" id="E1ZFU0"/>
<keyword evidence="7 12" id="KW-0411">Iron-sulfur</keyword>
<dbReference type="eggNOG" id="KOG0560">
    <property type="taxonomic scope" value="Eukaryota"/>
</dbReference>
<feature type="domain" description="4Fe-4S ferredoxin-type" evidence="14">
    <location>
        <begin position="721"/>
        <end position="750"/>
    </location>
</feature>
<feature type="binding site" evidence="12">
    <location>
        <position position="730"/>
    </location>
    <ligand>
        <name>[4Fe-4S] cluster</name>
        <dbReference type="ChEBI" id="CHEBI:49883"/>
        <label>1</label>
    </ligand>
</feature>